<feature type="compositionally biased region" description="Basic and acidic residues" evidence="7">
    <location>
        <begin position="314"/>
        <end position="354"/>
    </location>
</feature>
<dbReference type="SUPFAM" id="SSF55120">
    <property type="entry name" value="Pseudouridine synthase"/>
    <property type="match status" value="1"/>
</dbReference>
<dbReference type="EMBL" id="JBHSGI010000016">
    <property type="protein sequence ID" value="MFC4669627.1"/>
    <property type="molecule type" value="Genomic_DNA"/>
</dbReference>
<dbReference type="Proteomes" id="UP001595973">
    <property type="component" value="Unassembled WGS sequence"/>
</dbReference>
<keyword evidence="10" id="KW-1185">Reference proteome</keyword>
<evidence type="ECO:0000313" key="9">
    <source>
        <dbReference type="EMBL" id="MFC4669627.1"/>
    </source>
</evidence>
<feature type="compositionally biased region" description="Gly residues" evidence="7">
    <location>
        <begin position="454"/>
        <end position="474"/>
    </location>
</feature>
<evidence type="ECO:0000256" key="1">
    <source>
        <dbReference type="ARBA" id="ARBA00000073"/>
    </source>
</evidence>
<name>A0ABV9KHI5_9RHOB</name>
<dbReference type="InterPro" id="IPR042092">
    <property type="entry name" value="PsdUridine_s_RsuA/RluB/E/F_cat"/>
</dbReference>
<evidence type="ECO:0000256" key="3">
    <source>
        <dbReference type="ARBA" id="ARBA00022884"/>
    </source>
</evidence>
<dbReference type="SUPFAM" id="SSF55174">
    <property type="entry name" value="Alpha-L RNA-binding motif"/>
    <property type="match status" value="1"/>
</dbReference>
<dbReference type="InterPro" id="IPR000748">
    <property type="entry name" value="PsdUridine_synth_RsuA/RluB/E/F"/>
</dbReference>
<dbReference type="Pfam" id="PF00849">
    <property type="entry name" value="PseudoU_synth_2"/>
    <property type="match status" value="1"/>
</dbReference>
<gene>
    <name evidence="9" type="ORF">ACFO5X_13775</name>
</gene>
<evidence type="ECO:0000256" key="5">
    <source>
        <dbReference type="PROSITE-ProRule" id="PRU00182"/>
    </source>
</evidence>
<feature type="compositionally biased region" description="Basic and acidic residues" evidence="7">
    <location>
        <begin position="366"/>
        <end position="405"/>
    </location>
</feature>
<dbReference type="SMART" id="SM00363">
    <property type="entry name" value="S4"/>
    <property type="match status" value="1"/>
</dbReference>
<evidence type="ECO:0000256" key="6">
    <source>
        <dbReference type="RuleBase" id="RU003887"/>
    </source>
</evidence>
<dbReference type="PROSITE" id="PS01149">
    <property type="entry name" value="PSI_RSU"/>
    <property type="match status" value="1"/>
</dbReference>
<comment type="similarity">
    <text evidence="2 6">Belongs to the pseudouridine synthase RsuA family.</text>
</comment>
<dbReference type="InterPro" id="IPR006145">
    <property type="entry name" value="PsdUridine_synth_RsuA/RluA"/>
</dbReference>
<comment type="caution">
    <text evidence="9">The sequence shown here is derived from an EMBL/GenBank/DDBJ whole genome shotgun (WGS) entry which is preliminary data.</text>
</comment>
<protein>
    <recommendedName>
        <fullName evidence="6">Pseudouridine synthase</fullName>
        <ecNumber evidence="6">5.4.99.-</ecNumber>
    </recommendedName>
</protein>
<keyword evidence="4 6" id="KW-0413">Isomerase</keyword>
<dbReference type="PANTHER" id="PTHR47683:SF3">
    <property type="entry name" value="RIBOSOMAL LARGE SUBUNIT PSEUDOURIDINE SYNTHASE B"/>
    <property type="match status" value="1"/>
</dbReference>
<evidence type="ECO:0000256" key="7">
    <source>
        <dbReference type="SAM" id="MobiDB-lite"/>
    </source>
</evidence>
<dbReference type="InterPro" id="IPR050343">
    <property type="entry name" value="RsuA_PseudoU_synthase"/>
</dbReference>
<evidence type="ECO:0000313" key="10">
    <source>
        <dbReference type="Proteomes" id="UP001595973"/>
    </source>
</evidence>
<sequence length="485" mass="52417">MSTPTPPGDRIAKILARAGIASRREAERMIAEGRIQVNGVVIDSPALNVGRGDAVLIDGKPLPVPEPARLWLYHKPAGLVTTERDELGRATIFDGLPEDMPRVMSIGRLDLSSEGLLLLTNDGALKRRLELPSTGWLRRYRVRINGRPTDADFEPLRQGLTIGDESFLPMIVTLDRQQGANAWLTVGLREGKNREIRRAMEDLGFAVNRLIRLSYGPFQLGQLKPGEVEEVRRKVLRDQLGEATVVVVKSSQKQGFGPRRADLGPRPQVAEEPRVRQDGDDRPRRKGPPRDGGPARSGEEGPRKFTSRGAAKPARSDNEGRSRAPRNDDAAKPFRKGPPRDGARPARSGEDGPRKFTPKSGPKPSRSGDETRSRGRRDEDGAKPFRKGPPRDDSRPARSDADGPRKFTPKSGAKPVRSADGAARKFTPKSGAKPDRSGAEGGSRPPRGSAKPGGKPGGGKPSGGSGSRGTGGKPRPGSRPRRSTP</sequence>
<dbReference type="InterPro" id="IPR020094">
    <property type="entry name" value="TruA/RsuA/RluB/E/F_N"/>
</dbReference>
<feature type="domain" description="RNA-binding S4" evidence="8">
    <location>
        <begin position="9"/>
        <end position="70"/>
    </location>
</feature>
<evidence type="ECO:0000256" key="4">
    <source>
        <dbReference type="ARBA" id="ARBA00023235"/>
    </source>
</evidence>
<dbReference type="InterPro" id="IPR002942">
    <property type="entry name" value="S4_RNA-bd"/>
</dbReference>
<dbReference type="InterPro" id="IPR020103">
    <property type="entry name" value="PsdUridine_synth_cat_dom_sf"/>
</dbReference>
<evidence type="ECO:0000259" key="8">
    <source>
        <dbReference type="SMART" id="SM00363"/>
    </source>
</evidence>
<dbReference type="InterPro" id="IPR036986">
    <property type="entry name" value="S4_RNA-bd_sf"/>
</dbReference>
<dbReference type="CDD" id="cd00165">
    <property type="entry name" value="S4"/>
    <property type="match status" value="1"/>
</dbReference>
<dbReference type="RefSeq" id="WP_380718059.1">
    <property type="nucleotide sequence ID" value="NZ_JBHSGI010000016.1"/>
</dbReference>
<keyword evidence="3 5" id="KW-0694">RNA-binding</keyword>
<comment type="catalytic activity">
    <reaction evidence="1">
        <text>a uridine in RNA = a pseudouridine in RNA</text>
        <dbReference type="Rhea" id="RHEA:48348"/>
        <dbReference type="Rhea" id="RHEA-COMP:12068"/>
        <dbReference type="Rhea" id="RHEA-COMP:12069"/>
        <dbReference type="ChEBI" id="CHEBI:65314"/>
        <dbReference type="ChEBI" id="CHEBI:65315"/>
    </reaction>
</comment>
<dbReference type="EC" id="5.4.99.-" evidence="6"/>
<dbReference type="PANTHER" id="PTHR47683">
    <property type="entry name" value="PSEUDOURIDINE SYNTHASE FAMILY PROTEIN-RELATED"/>
    <property type="match status" value="1"/>
</dbReference>
<dbReference type="InterPro" id="IPR018496">
    <property type="entry name" value="PsdUridine_synth_RsuA/RluB_CS"/>
</dbReference>
<dbReference type="Gene3D" id="3.30.70.580">
    <property type="entry name" value="Pseudouridine synthase I, catalytic domain, N-terminal subdomain"/>
    <property type="match status" value="1"/>
</dbReference>
<dbReference type="PROSITE" id="PS50889">
    <property type="entry name" value="S4"/>
    <property type="match status" value="1"/>
</dbReference>
<feature type="compositionally biased region" description="Low complexity" evidence="7">
    <location>
        <begin position="442"/>
        <end position="453"/>
    </location>
</feature>
<feature type="region of interest" description="Disordered" evidence="7">
    <location>
        <begin position="248"/>
        <end position="485"/>
    </location>
</feature>
<accession>A0ABV9KHI5</accession>
<dbReference type="Gene3D" id="3.30.70.1560">
    <property type="entry name" value="Alpha-L RNA-binding motif"/>
    <property type="match status" value="1"/>
</dbReference>
<evidence type="ECO:0000256" key="2">
    <source>
        <dbReference type="ARBA" id="ARBA00008348"/>
    </source>
</evidence>
<dbReference type="Gene3D" id="3.10.290.10">
    <property type="entry name" value="RNA-binding S4 domain"/>
    <property type="match status" value="1"/>
</dbReference>
<dbReference type="NCBIfam" id="TIGR00093">
    <property type="entry name" value="pseudouridine synthase"/>
    <property type="match status" value="1"/>
</dbReference>
<proteinExistence type="inferred from homology"/>
<dbReference type="Pfam" id="PF01479">
    <property type="entry name" value="S4"/>
    <property type="match status" value="1"/>
</dbReference>
<feature type="compositionally biased region" description="Basic and acidic residues" evidence="7">
    <location>
        <begin position="259"/>
        <end position="283"/>
    </location>
</feature>
<organism evidence="9 10">
    <name type="scientific">Seohaeicola nanhaiensis</name>
    <dbReference type="NCBI Taxonomy" id="1387282"/>
    <lineage>
        <taxon>Bacteria</taxon>
        <taxon>Pseudomonadati</taxon>
        <taxon>Pseudomonadota</taxon>
        <taxon>Alphaproteobacteria</taxon>
        <taxon>Rhodobacterales</taxon>
        <taxon>Roseobacteraceae</taxon>
        <taxon>Seohaeicola</taxon>
    </lineage>
</organism>
<reference evidence="10" key="1">
    <citation type="journal article" date="2019" name="Int. J. Syst. Evol. Microbiol.">
        <title>The Global Catalogue of Microorganisms (GCM) 10K type strain sequencing project: providing services to taxonomists for standard genome sequencing and annotation.</title>
        <authorList>
            <consortium name="The Broad Institute Genomics Platform"/>
            <consortium name="The Broad Institute Genome Sequencing Center for Infectious Disease"/>
            <person name="Wu L."/>
            <person name="Ma J."/>
        </authorList>
    </citation>
    <scope>NUCLEOTIDE SEQUENCE [LARGE SCALE GENOMIC DNA]</scope>
    <source>
        <strain evidence="10">CGMCC 4.7283</strain>
    </source>
</reference>
<feature type="compositionally biased region" description="Basic residues" evidence="7">
    <location>
        <begin position="476"/>
        <end position="485"/>
    </location>
</feature>